<dbReference type="AlphaFoldDB" id="A0A914PXJ5"/>
<reference evidence="2" key="1">
    <citation type="submission" date="2022-11" db="UniProtKB">
        <authorList>
            <consortium name="WormBaseParasite"/>
        </authorList>
    </citation>
    <scope>IDENTIFICATION</scope>
</reference>
<accession>A0A914PXJ5</accession>
<evidence type="ECO:0000313" key="1">
    <source>
        <dbReference type="Proteomes" id="UP000887578"/>
    </source>
</evidence>
<sequence length="167" mass="19113">MFTGPQRLEDINRYFNRLNENDARVYTIQGDLGDVHASEKNFLELPTAALKFNHQPKIHFVAKDVDCSQVKDKLGPYGRALWKKIHRYSPLTKDANGAVVYRYVSLGPKENIDSKSDIFDFVYIGSSIKEEHRDDRHDELWAKNSCMIDLTGQMSVGAAINVNLFFT</sequence>
<dbReference type="WBParaSite" id="PDA_v2.g2112.t1">
    <property type="protein sequence ID" value="PDA_v2.g2112.t1"/>
    <property type="gene ID" value="PDA_v2.g2112"/>
</dbReference>
<proteinExistence type="predicted"/>
<evidence type="ECO:0000313" key="2">
    <source>
        <dbReference type="WBParaSite" id="PDA_v2.g2112.t1"/>
    </source>
</evidence>
<organism evidence="1 2">
    <name type="scientific">Panagrolaimus davidi</name>
    <dbReference type="NCBI Taxonomy" id="227884"/>
    <lineage>
        <taxon>Eukaryota</taxon>
        <taxon>Metazoa</taxon>
        <taxon>Ecdysozoa</taxon>
        <taxon>Nematoda</taxon>
        <taxon>Chromadorea</taxon>
        <taxon>Rhabditida</taxon>
        <taxon>Tylenchina</taxon>
        <taxon>Panagrolaimomorpha</taxon>
        <taxon>Panagrolaimoidea</taxon>
        <taxon>Panagrolaimidae</taxon>
        <taxon>Panagrolaimus</taxon>
    </lineage>
</organism>
<keyword evidence="1" id="KW-1185">Reference proteome</keyword>
<name>A0A914PXJ5_9BILA</name>
<protein>
    <submittedName>
        <fullName evidence="2">Uncharacterized protein</fullName>
    </submittedName>
</protein>
<dbReference type="Proteomes" id="UP000887578">
    <property type="component" value="Unplaced"/>
</dbReference>